<reference evidence="1" key="1">
    <citation type="submission" date="2020-03" db="EMBL/GenBank/DDBJ databases">
        <title>Castanea mollissima Vanexum genome sequencing.</title>
        <authorList>
            <person name="Staton M."/>
        </authorList>
    </citation>
    <scope>NUCLEOTIDE SEQUENCE</scope>
    <source>
        <tissue evidence="1">Leaf</tissue>
    </source>
</reference>
<protein>
    <submittedName>
        <fullName evidence="1">Uncharacterized protein</fullName>
    </submittedName>
</protein>
<dbReference type="AlphaFoldDB" id="A0A8J4RZL9"/>
<comment type="caution">
    <text evidence="1">The sequence shown here is derived from an EMBL/GenBank/DDBJ whole genome shotgun (WGS) entry which is preliminary data.</text>
</comment>
<evidence type="ECO:0000313" key="1">
    <source>
        <dbReference type="EMBL" id="KAF3976749.1"/>
    </source>
</evidence>
<gene>
    <name evidence="1" type="ORF">CMV_000067</name>
</gene>
<dbReference type="Proteomes" id="UP000737018">
    <property type="component" value="Unassembled WGS sequence"/>
</dbReference>
<proteinExistence type="predicted"/>
<sequence length="70" mass="7972">MTVAGGGFGLVAWTLRHEVRFRYRHRYNLTGYTFPSITISPTVFLTKISILIPKPTLSNYLRDSVGDRGR</sequence>
<evidence type="ECO:0000313" key="2">
    <source>
        <dbReference type="Proteomes" id="UP000737018"/>
    </source>
</evidence>
<keyword evidence="2" id="KW-1185">Reference proteome</keyword>
<organism evidence="1 2">
    <name type="scientific">Castanea mollissima</name>
    <name type="common">Chinese chestnut</name>
    <dbReference type="NCBI Taxonomy" id="60419"/>
    <lineage>
        <taxon>Eukaryota</taxon>
        <taxon>Viridiplantae</taxon>
        <taxon>Streptophyta</taxon>
        <taxon>Embryophyta</taxon>
        <taxon>Tracheophyta</taxon>
        <taxon>Spermatophyta</taxon>
        <taxon>Magnoliopsida</taxon>
        <taxon>eudicotyledons</taxon>
        <taxon>Gunneridae</taxon>
        <taxon>Pentapetalae</taxon>
        <taxon>rosids</taxon>
        <taxon>fabids</taxon>
        <taxon>Fagales</taxon>
        <taxon>Fagaceae</taxon>
        <taxon>Castanea</taxon>
    </lineage>
</organism>
<name>A0A8J4RZL9_9ROSI</name>
<accession>A0A8J4RZL9</accession>
<dbReference type="EMBL" id="JRKL02000004">
    <property type="protein sequence ID" value="KAF3976749.1"/>
    <property type="molecule type" value="Genomic_DNA"/>
</dbReference>